<dbReference type="GO" id="GO:0005840">
    <property type="term" value="C:ribosome"/>
    <property type="evidence" value="ECO:0007669"/>
    <property type="project" value="UniProtKB-KW"/>
</dbReference>
<protein>
    <submittedName>
        <fullName evidence="4">Uncharacterized protein</fullName>
    </submittedName>
</protein>
<evidence type="ECO:0000313" key="4">
    <source>
        <dbReference type="EMBL" id="KAG5463221.1"/>
    </source>
</evidence>
<dbReference type="PANTHER" id="PTHR48129:SF1">
    <property type="entry name" value="LARGE RIBOSOMAL SUBUNIT PROTEIN EL43"/>
    <property type="match status" value="1"/>
</dbReference>
<keyword evidence="3" id="KW-0687">Ribonucleoprotein</keyword>
<dbReference type="PANTHER" id="PTHR48129">
    <property type="entry name" value="60S RIBOSOMAL PROTEIN L37A"/>
    <property type="match status" value="1"/>
</dbReference>
<dbReference type="InterPro" id="IPR011331">
    <property type="entry name" value="Ribosomal_eL37/eL43"/>
</dbReference>
<keyword evidence="5" id="KW-1185">Reference proteome</keyword>
<dbReference type="SUPFAM" id="SSF57829">
    <property type="entry name" value="Zn-binding ribosomal proteins"/>
    <property type="match status" value="1"/>
</dbReference>
<comment type="caution">
    <text evidence="4">The sequence shown here is derived from an EMBL/GenBank/DDBJ whole genome shotgun (WGS) entry which is preliminary data.</text>
</comment>
<dbReference type="InterPro" id="IPR050522">
    <property type="entry name" value="Ribosomal_protein_eL43"/>
</dbReference>
<dbReference type="Gene3D" id="2.20.25.30">
    <property type="match status" value="1"/>
</dbReference>
<organism evidence="4 5">
    <name type="scientific">Olpidium bornovanus</name>
    <dbReference type="NCBI Taxonomy" id="278681"/>
    <lineage>
        <taxon>Eukaryota</taxon>
        <taxon>Fungi</taxon>
        <taxon>Fungi incertae sedis</taxon>
        <taxon>Olpidiomycota</taxon>
        <taxon>Olpidiomycotina</taxon>
        <taxon>Olpidiomycetes</taxon>
        <taxon>Olpidiales</taxon>
        <taxon>Olpidiaceae</taxon>
        <taxon>Olpidium</taxon>
    </lineage>
</organism>
<dbReference type="Pfam" id="PF01780">
    <property type="entry name" value="Ribosomal_L37ae"/>
    <property type="match status" value="1"/>
</dbReference>
<dbReference type="AlphaFoldDB" id="A0A8H8DLW9"/>
<reference evidence="4 5" key="1">
    <citation type="journal article" name="Sci. Rep.">
        <title>Genome-scale phylogenetic analyses confirm Olpidium as the closest living zoosporic fungus to the non-flagellated, terrestrial fungi.</title>
        <authorList>
            <person name="Chang Y."/>
            <person name="Rochon D."/>
            <person name="Sekimoto S."/>
            <person name="Wang Y."/>
            <person name="Chovatia M."/>
            <person name="Sandor L."/>
            <person name="Salamov A."/>
            <person name="Grigoriev I.V."/>
            <person name="Stajich J.E."/>
            <person name="Spatafora J.W."/>
        </authorList>
    </citation>
    <scope>NUCLEOTIDE SEQUENCE [LARGE SCALE GENOMIC DNA]</scope>
    <source>
        <strain evidence="4">S191</strain>
    </source>
</reference>
<evidence type="ECO:0000256" key="1">
    <source>
        <dbReference type="ARBA" id="ARBA00008672"/>
    </source>
</evidence>
<dbReference type="GO" id="GO:1990904">
    <property type="term" value="C:ribonucleoprotein complex"/>
    <property type="evidence" value="ECO:0007669"/>
    <property type="project" value="UniProtKB-KW"/>
</dbReference>
<comment type="similarity">
    <text evidence="1">Belongs to the eukaryotic ribosomal protein eL43 family.</text>
</comment>
<evidence type="ECO:0000256" key="2">
    <source>
        <dbReference type="ARBA" id="ARBA00022980"/>
    </source>
</evidence>
<gene>
    <name evidence="4" type="ORF">BJ554DRAFT_920</name>
</gene>
<dbReference type="GO" id="GO:0006412">
    <property type="term" value="P:translation"/>
    <property type="evidence" value="ECO:0007669"/>
    <property type="project" value="InterPro"/>
</dbReference>
<evidence type="ECO:0000256" key="3">
    <source>
        <dbReference type="ARBA" id="ARBA00023274"/>
    </source>
</evidence>
<feature type="non-terminal residue" evidence="4">
    <location>
        <position position="1"/>
    </location>
</feature>
<dbReference type="EMBL" id="JAEFCI010000952">
    <property type="protein sequence ID" value="KAG5463221.1"/>
    <property type="molecule type" value="Genomic_DNA"/>
</dbReference>
<keyword evidence="2" id="KW-0689">Ribosomal protein</keyword>
<sequence>IATVDLNDDPAEHFPRYLLLARFIAKSHQRVLAGGRQKGSLVPAQTINYCITFEEGRDYSNEIFYIVTQIGLAAGKPASVSRFIVTYGGKPNLMEVNAPNVLHGTFLHAKAYEEIVARPTRIDNAGAAELATDVKTSPGAAIPSIASSPAAPDLGVQGQRAAVELERTDGVSVGSCSADARTISLGVVGKYGTRYGASLRKQVKKMEITQHAKARLTEQSTRAAAPDLLNR</sequence>
<name>A0A8H8DLW9_9FUNG</name>
<dbReference type="OrthoDB" id="10258345at2759"/>
<dbReference type="InterPro" id="IPR011332">
    <property type="entry name" value="Ribosomal_zn-bd"/>
</dbReference>
<dbReference type="GO" id="GO:0003735">
    <property type="term" value="F:structural constituent of ribosome"/>
    <property type="evidence" value="ECO:0007669"/>
    <property type="project" value="InterPro"/>
</dbReference>
<dbReference type="InterPro" id="IPR002674">
    <property type="entry name" value="Ribosomal_eL43"/>
</dbReference>
<feature type="non-terminal residue" evidence="4">
    <location>
        <position position="231"/>
    </location>
</feature>
<evidence type="ECO:0000313" key="5">
    <source>
        <dbReference type="Proteomes" id="UP000673691"/>
    </source>
</evidence>
<dbReference type="Proteomes" id="UP000673691">
    <property type="component" value="Unassembled WGS sequence"/>
</dbReference>
<accession>A0A8H8DLW9</accession>
<proteinExistence type="inferred from homology"/>